<dbReference type="GO" id="GO:0046872">
    <property type="term" value="F:metal ion binding"/>
    <property type="evidence" value="ECO:0007669"/>
    <property type="project" value="UniProtKB-KW"/>
</dbReference>
<feature type="domain" description="Cytochrome c" evidence="7">
    <location>
        <begin position="41"/>
        <end position="121"/>
    </location>
</feature>
<keyword evidence="4" id="KW-0249">Electron transport</keyword>
<gene>
    <name evidence="8" type="ORF">A45J_1478</name>
</gene>
<comment type="caution">
    <text evidence="8">The sequence shown here is derived from an EMBL/GenBank/DDBJ whole genome shotgun (WGS) entry which is preliminary data.</text>
</comment>
<dbReference type="InterPro" id="IPR036909">
    <property type="entry name" value="Cyt_c-like_dom_sf"/>
</dbReference>
<sequence>MSNKAARNLFIYGSLFFFAIFIVLTIDTMGKLDKRAPAITEEVNAGKMVWHKYDCIGCHTILGNGSYFAPDMTKIAEKKPKDYLKQFLMDPKSVNPKASMPKLGISSQEADNLIAFLDWISKVDTNGWPPKPILATAAGIAGKELSAGQKVYQTQNCSNCHMINGIGGTTGPELTHVGSKRDKAWLIGHFKDPKAYVPNSAMPAYGYLSEEELNNLTDYMVSLK</sequence>
<keyword evidence="2" id="KW-0349">Heme</keyword>
<feature type="domain" description="Cytochrome c" evidence="7">
    <location>
        <begin position="143"/>
        <end position="224"/>
    </location>
</feature>
<keyword evidence="5" id="KW-0408">Iron</keyword>
<keyword evidence="6" id="KW-0472">Membrane</keyword>
<dbReference type="PROSITE" id="PS51007">
    <property type="entry name" value="CYTC"/>
    <property type="match status" value="2"/>
</dbReference>
<proteinExistence type="predicted"/>
<keyword evidence="3" id="KW-0479">Metal-binding</keyword>
<evidence type="ECO:0000256" key="4">
    <source>
        <dbReference type="ARBA" id="ARBA00022982"/>
    </source>
</evidence>
<dbReference type="PANTHER" id="PTHR37823:SF1">
    <property type="entry name" value="CYTOCHROME C-553-LIKE"/>
    <property type="match status" value="1"/>
</dbReference>
<dbReference type="GO" id="GO:0020037">
    <property type="term" value="F:heme binding"/>
    <property type="evidence" value="ECO:0007669"/>
    <property type="project" value="InterPro"/>
</dbReference>
<dbReference type="InterPro" id="IPR009056">
    <property type="entry name" value="Cyt_c-like_dom"/>
</dbReference>
<evidence type="ECO:0000256" key="3">
    <source>
        <dbReference type="ARBA" id="ARBA00022723"/>
    </source>
</evidence>
<evidence type="ECO:0000256" key="5">
    <source>
        <dbReference type="ARBA" id="ARBA00023004"/>
    </source>
</evidence>
<name>A0A5J4L381_9ZZZZ</name>
<evidence type="ECO:0000313" key="8">
    <source>
        <dbReference type="EMBL" id="GER93722.1"/>
    </source>
</evidence>
<evidence type="ECO:0000256" key="2">
    <source>
        <dbReference type="ARBA" id="ARBA00022617"/>
    </source>
</evidence>
<feature type="transmembrane region" description="Helical" evidence="6">
    <location>
        <begin position="6"/>
        <end position="26"/>
    </location>
</feature>
<dbReference type="InterPro" id="IPR051811">
    <property type="entry name" value="Cytochrome_c550/c551-like"/>
</dbReference>
<dbReference type="PANTHER" id="PTHR37823">
    <property type="entry name" value="CYTOCHROME C-553-LIKE"/>
    <property type="match status" value="1"/>
</dbReference>
<dbReference type="Pfam" id="PF00034">
    <property type="entry name" value="Cytochrom_C"/>
    <property type="match status" value="2"/>
</dbReference>
<keyword evidence="6" id="KW-0812">Transmembrane</keyword>
<dbReference type="EMBL" id="BLAB01000001">
    <property type="protein sequence ID" value="GER93722.1"/>
    <property type="molecule type" value="Genomic_DNA"/>
</dbReference>
<keyword evidence="6" id="KW-1133">Transmembrane helix</keyword>
<evidence type="ECO:0000259" key="7">
    <source>
        <dbReference type="PROSITE" id="PS51007"/>
    </source>
</evidence>
<dbReference type="Gene3D" id="1.10.760.10">
    <property type="entry name" value="Cytochrome c-like domain"/>
    <property type="match status" value="2"/>
</dbReference>
<evidence type="ECO:0000256" key="1">
    <source>
        <dbReference type="ARBA" id="ARBA00022448"/>
    </source>
</evidence>
<organism evidence="8">
    <name type="scientific">hot springs metagenome</name>
    <dbReference type="NCBI Taxonomy" id="433727"/>
    <lineage>
        <taxon>unclassified sequences</taxon>
        <taxon>metagenomes</taxon>
        <taxon>ecological metagenomes</taxon>
    </lineage>
</organism>
<reference evidence="8" key="1">
    <citation type="submission" date="2019-10" db="EMBL/GenBank/DDBJ databases">
        <title>Metagenomic sequencing of thiosulfate-disproportionating enrichment culture.</title>
        <authorList>
            <person name="Umezawa K."/>
            <person name="Kojima H."/>
            <person name="Fukui M."/>
        </authorList>
    </citation>
    <scope>NUCLEOTIDE SEQUENCE</scope>
    <source>
        <strain evidence="8">45J</strain>
    </source>
</reference>
<dbReference type="SUPFAM" id="SSF46626">
    <property type="entry name" value="Cytochrome c"/>
    <property type="match status" value="2"/>
</dbReference>
<dbReference type="AlphaFoldDB" id="A0A5J4L381"/>
<evidence type="ECO:0000256" key="6">
    <source>
        <dbReference type="SAM" id="Phobius"/>
    </source>
</evidence>
<accession>A0A5J4L381</accession>
<keyword evidence="1" id="KW-0813">Transport</keyword>
<dbReference type="GO" id="GO:0009055">
    <property type="term" value="F:electron transfer activity"/>
    <property type="evidence" value="ECO:0007669"/>
    <property type="project" value="InterPro"/>
</dbReference>
<protein>
    <submittedName>
        <fullName evidence="8">Nitric oxide reductase</fullName>
    </submittedName>
</protein>